<evidence type="ECO:0000256" key="6">
    <source>
        <dbReference type="SAM" id="MobiDB-lite"/>
    </source>
</evidence>
<gene>
    <name evidence="7" type="ORF">GCM10022226_46590</name>
</gene>
<evidence type="ECO:0000256" key="1">
    <source>
        <dbReference type="ARBA" id="ARBA00006787"/>
    </source>
</evidence>
<dbReference type="EC" id="1.13.11.-" evidence="5"/>
<reference evidence="8" key="1">
    <citation type="journal article" date="2019" name="Int. J. Syst. Evol. Microbiol.">
        <title>The Global Catalogue of Microorganisms (GCM) 10K type strain sequencing project: providing services to taxonomists for standard genome sequencing and annotation.</title>
        <authorList>
            <consortium name="The Broad Institute Genomics Platform"/>
            <consortium name="The Broad Institute Genome Sequencing Center for Infectious Disease"/>
            <person name="Wu L."/>
            <person name="Ma J."/>
        </authorList>
    </citation>
    <scope>NUCLEOTIDE SEQUENCE [LARGE SCALE GENOMIC DNA]</scope>
    <source>
        <strain evidence="8">JCM 16908</strain>
    </source>
</reference>
<comment type="caution">
    <text evidence="7">The sequence shown here is derived from an EMBL/GenBank/DDBJ whole genome shotgun (WGS) entry which is preliminary data.</text>
</comment>
<evidence type="ECO:0000256" key="5">
    <source>
        <dbReference type="RuleBase" id="RU364048"/>
    </source>
</evidence>
<evidence type="ECO:0000313" key="8">
    <source>
        <dbReference type="Proteomes" id="UP001500888"/>
    </source>
</evidence>
<protein>
    <recommendedName>
        <fullName evidence="5">Dioxygenase</fullName>
        <ecNumber evidence="5">1.13.11.-</ecNumber>
    </recommendedName>
</protein>
<feature type="region of interest" description="Disordered" evidence="6">
    <location>
        <begin position="41"/>
        <end position="66"/>
    </location>
</feature>
<dbReference type="Pfam" id="PF03055">
    <property type="entry name" value="RPE65"/>
    <property type="match status" value="1"/>
</dbReference>
<keyword evidence="3 5" id="KW-0560">Oxidoreductase</keyword>
<feature type="compositionally biased region" description="Low complexity" evidence="6">
    <location>
        <begin position="41"/>
        <end position="59"/>
    </location>
</feature>
<dbReference type="PANTHER" id="PTHR10543">
    <property type="entry name" value="BETA-CAROTENE DIOXYGENASE"/>
    <property type="match status" value="1"/>
</dbReference>
<evidence type="ECO:0000256" key="2">
    <source>
        <dbReference type="ARBA" id="ARBA00022723"/>
    </source>
</evidence>
<dbReference type="PANTHER" id="PTHR10543:SF89">
    <property type="entry name" value="CAROTENOID 9,10(9',10')-CLEAVAGE DIOXYGENASE 1"/>
    <property type="match status" value="1"/>
</dbReference>
<proteinExistence type="inferred from homology"/>
<comment type="cofactor">
    <cofactor evidence="5">
        <name>Fe(2+)</name>
        <dbReference type="ChEBI" id="CHEBI:29033"/>
    </cofactor>
    <text evidence="5">Binds 1 Fe(2+) ion per subunit.</text>
</comment>
<keyword evidence="8" id="KW-1185">Reference proteome</keyword>
<accession>A0ABP7IL04</accession>
<evidence type="ECO:0000256" key="3">
    <source>
        <dbReference type="ARBA" id="ARBA00023002"/>
    </source>
</evidence>
<comment type="similarity">
    <text evidence="1 5">Belongs to the carotenoid oxygenase family.</text>
</comment>
<organism evidence="7 8">
    <name type="scientific">Sphaerisporangium flaviroseum</name>
    <dbReference type="NCBI Taxonomy" id="509199"/>
    <lineage>
        <taxon>Bacteria</taxon>
        <taxon>Bacillati</taxon>
        <taxon>Actinomycetota</taxon>
        <taxon>Actinomycetes</taxon>
        <taxon>Streptosporangiales</taxon>
        <taxon>Streptosporangiaceae</taxon>
        <taxon>Sphaerisporangium</taxon>
    </lineage>
</organism>
<dbReference type="EMBL" id="BAAAZR010000013">
    <property type="protein sequence ID" value="GAA3820969.1"/>
    <property type="molecule type" value="Genomic_DNA"/>
</dbReference>
<keyword evidence="2 5" id="KW-0479">Metal-binding</keyword>
<sequence length="403" mass="42430">MTVAEHIDPATGLASGRTPHDGPLRVDGLLPLGLDGVLVLTGPRPGGPARPYGSAGPSSLSGVRLGGGTARWHRAAAEKLDGHPLVQARGSALWSRPAGPSPDGPCAASVALPVQDRAAGEWHTVATYPGLDLAEHLVIGPDGGVRDWRPFALDGAPLMQAVALTERFVVVFDLPVTYRRAAAMVGAASPYRWQRDRPARIGLLPRHGGGEPQWFPIAPCFVSHAVNAYDDGGSVVVDAVRHDRAFDASTRDRDGATGSPRVHRWTLDIAGGTARERELTGPLDLASADPRRTGLRHQLIFGRDPGGRALIGHDLAAESTQVRELGPGWRAGRPVFVPRGVAEGDGWIVALATNAALGMSELLVLDAMNLAGRPQAVVHLPVIPPAAQHTTWVPASTGHARHR</sequence>
<keyword evidence="5" id="KW-0223">Dioxygenase</keyword>
<dbReference type="InterPro" id="IPR004294">
    <property type="entry name" value="Carotenoid_Oase"/>
</dbReference>
<evidence type="ECO:0000256" key="4">
    <source>
        <dbReference type="ARBA" id="ARBA00023004"/>
    </source>
</evidence>
<evidence type="ECO:0000313" key="7">
    <source>
        <dbReference type="EMBL" id="GAA3820969.1"/>
    </source>
</evidence>
<keyword evidence="4 5" id="KW-0408">Iron</keyword>
<dbReference type="Proteomes" id="UP001500888">
    <property type="component" value="Unassembled WGS sequence"/>
</dbReference>
<dbReference type="RefSeq" id="WP_344943896.1">
    <property type="nucleotide sequence ID" value="NZ_BAAAZR010000013.1"/>
</dbReference>
<feature type="region of interest" description="Disordered" evidence="6">
    <location>
        <begin position="1"/>
        <end position="24"/>
    </location>
</feature>
<name>A0ABP7IL04_9ACTN</name>